<evidence type="ECO:0000256" key="5">
    <source>
        <dbReference type="PROSITE-ProRule" id="PRU01091"/>
    </source>
</evidence>
<dbReference type="Pfam" id="PF13191">
    <property type="entry name" value="AAA_16"/>
    <property type="match status" value="1"/>
</dbReference>
<dbReference type="PANTHER" id="PTHR35807:SF1">
    <property type="entry name" value="TRANSCRIPTIONAL REGULATOR REDD"/>
    <property type="match status" value="1"/>
</dbReference>
<dbReference type="InterPro" id="IPR051677">
    <property type="entry name" value="AfsR-DnrI-RedD_regulator"/>
</dbReference>
<evidence type="ECO:0000256" key="6">
    <source>
        <dbReference type="SAM" id="MobiDB-lite"/>
    </source>
</evidence>
<comment type="caution">
    <text evidence="8">The sequence shown here is derived from an EMBL/GenBank/DDBJ whole genome shotgun (WGS) entry which is preliminary data.</text>
</comment>
<dbReference type="InterPro" id="IPR036388">
    <property type="entry name" value="WH-like_DNA-bd_sf"/>
</dbReference>
<dbReference type="RefSeq" id="WP_204131075.1">
    <property type="nucleotide sequence ID" value="NZ_JAFDVD010000009.1"/>
</dbReference>
<dbReference type="SMART" id="SM00862">
    <property type="entry name" value="Trans_reg_C"/>
    <property type="match status" value="1"/>
</dbReference>
<feature type="DNA-binding region" description="OmpR/PhoB-type" evidence="5">
    <location>
        <begin position="1"/>
        <end position="97"/>
    </location>
</feature>
<dbReference type="InterPro" id="IPR011990">
    <property type="entry name" value="TPR-like_helical_dom_sf"/>
</dbReference>
<comment type="similarity">
    <text evidence="1">Belongs to the AfsR/DnrI/RedD regulatory family.</text>
</comment>
<dbReference type="Pfam" id="PF03704">
    <property type="entry name" value="BTAD"/>
    <property type="match status" value="1"/>
</dbReference>
<dbReference type="Proteomes" id="UP001430172">
    <property type="component" value="Unassembled WGS sequence"/>
</dbReference>
<dbReference type="SMART" id="SM01043">
    <property type="entry name" value="BTAD"/>
    <property type="match status" value="1"/>
</dbReference>
<reference evidence="8" key="1">
    <citation type="submission" date="2021-02" db="EMBL/GenBank/DDBJ databases">
        <title>Phycicoccus sp. MQZ13P-5T, whole genome shotgun sequence.</title>
        <authorList>
            <person name="Tuo L."/>
        </authorList>
    </citation>
    <scope>NUCLEOTIDE SEQUENCE</scope>
    <source>
        <strain evidence="8">MQZ13P-5</strain>
    </source>
</reference>
<feature type="region of interest" description="Disordered" evidence="6">
    <location>
        <begin position="284"/>
        <end position="305"/>
    </location>
</feature>
<evidence type="ECO:0000256" key="3">
    <source>
        <dbReference type="ARBA" id="ARBA00023125"/>
    </source>
</evidence>
<feature type="domain" description="OmpR/PhoB-type" evidence="7">
    <location>
        <begin position="1"/>
        <end position="97"/>
    </location>
</feature>
<dbReference type="InterPro" id="IPR005158">
    <property type="entry name" value="BTAD"/>
</dbReference>
<dbReference type="InterPro" id="IPR016032">
    <property type="entry name" value="Sig_transdc_resp-reg_C-effctor"/>
</dbReference>
<dbReference type="InterPro" id="IPR001867">
    <property type="entry name" value="OmpR/PhoB-type_DNA-bd"/>
</dbReference>
<dbReference type="Gene3D" id="1.25.40.10">
    <property type="entry name" value="Tetratricopeptide repeat domain"/>
    <property type="match status" value="2"/>
</dbReference>
<evidence type="ECO:0000259" key="7">
    <source>
        <dbReference type="PROSITE" id="PS51755"/>
    </source>
</evidence>
<dbReference type="Gene3D" id="3.40.50.300">
    <property type="entry name" value="P-loop containing nucleotide triphosphate hydrolases"/>
    <property type="match status" value="1"/>
</dbReference>
<keyword evidence="2" id="KW-0805">Transcription regulation</keyword>
<evidence type="ECO:0000256" key="1">
    <source>
        <dbReference type="ARBA" id="ARBA00005820"/>
    </source>
</evidence>
<dbReference type="InterPro" id="IPR027417">
    <property type="entry name" value="P-loop_NTPase"/>
</dbReference>
<dbReference type="SUPFAM" id="SSF46894">
    <property type="entry name" value="C-terminal effector domain of the bipartite response regulators"/>
    <property type="match status" value="1"/>
</dbReference>
<name>A0ABS2CNF8_9MICO</name>
<proteinExistence type="inferred from homology"/>
<dbReference type="SUPFAM" id="SSF52540">
    <property type="entry name" value="P-loop containing nucleoside triphosphate hydrolases"/>
    <property type="match status" value="1"/>
</dbReference>
<dbReference type="InterPro" id="IPR041664">
    <property type="entry name" value="AAA_16"/>
</dbReference>
<evidence type="ECO:0000313" key="9">
    <source>
        <dbReference type="Proteomes" id="UP001430172"/>
    </source>
</evidence>
<organism evidence="8 9">
    <name type="scientific">Phycicoccus sonneratiae</name>
    <dbReference type="NCBI Taxonomy" id="2807628"/>
    <lineage>
        <taxon>Bacteria</taxon>
        <taxon>Bacillati</taxon>
        <taxon>Actinomycetota</taxon>
        <taxon>Actinomycetes</taxon>
        <taxon>Micrococcales</taxon>
        <taxon>Intrasporangiaceae</taxon>
        <taxon>Phycicoccus</taxon>
    </lineage>
</organism>
<accession>A0ABS2CNF8</accession>
<dbReference type="CDD" id="cd15831">
    <property type="entry name" value="BTAD"/>
    <property type="match status" value="1"/>
</dbReference>
<evidence type="ECO:0000256" key="2">
    <source>
        <dbReference type="ARBA" id="ARBA00023015"/>
    </source>
</evidence>
<protein>
    <submittedName>
        <fullName evidence="8">AAA family ATPase</fullName>
    </submittedName>
</protein>
<evidence type="ECO:0000313" key="8">
    <source>
        <dbReference type="EMBL" id="MBM6400599.1"/>
    </source>
</evidence>
<gene>
    <name evidence="8" type="ORF">JQN70_09405</name>
</gene>
<sequence length="1133" mass="119836">MEVGVLGSTLVVGPDGGAPTLARKPRAVLAALALSPGRDVSADRVVDLVWGGSPPPGAHGTLHAYLSTLRRVFEPGLAPRTASSVIATTDDGYRLLLPPERVDAVRFTHEVRRLHAGVAPLWSQLGAGRSPAWPSATEAAALADALDQALATWRGPAFADLGDHPDVLAERAALDELRATAQEDLQVVLLALGEHAAVVAASEQSVARDPLRERSRCLRALALLRSGRQVEALEDLRTHRTLLSDELGLDPGPDVRSLEGALLRQDPALWSTLVDLPDEAAASLRPARPAHPADPGPGPATRPGAAWRTVGREREAAALEALVVDTVAGRPGVVLVVGEPGIGKTRLVHDTVGVAQRLGATSAVARCSHDDGAPPLWPWYALLEALGVEPPDAAAAADEDTGGPQRAFAVQEALVRAVRQRARRDPLLLVVEDLHWADTRTLRALAHLVTSLEPGDRVGLVLTRRRHPEPAGALLDLGAVLARHGAGLLEPAGLDASQAHALVDELVGDAGHAPVATWCADTGGNPFFLVELARTGLAGGGWHDTVPSSVTTVVAERLAGLPEETRDALLVCAALGRESSPLLLAHVGASSPDAVLDLLEPARRIGIVSVREDGRVAFEHALSRDAVLAAAPVGRLSRVHARIAQALESAPALGLGEAERTYELARHWRSAGPVHAASAWRAATAAAGLARRDWANVEATTLLEDALQSHPLDPAGTPEERYDLLLAHAEVAARAARWSAVVDSVVDAVRLARDADDPGRVATAVAALSRYNMWLPQAYGVVPEDLVDDLRTVLRSPTAQDPTTRCRLMLALALQLYYAPGYEPEVEALVDEGLALARRTGDPELRCWAARTAWLSLWRGRYLERRVELATEEIDEARACGDEAAEAVGHAALAGACVEGGDLAGWLEHAGAAESLARRRRLPYVEFALGLVRLSLDLMAGRAAEADAMDARLRELRGEVTTPADDSMDFALAFAAAAWRPEVTPVVAEAFRQVMEADPDPFLAVGALFQLARAGRVEEVRAQLARSPLPPVPDLWHATMEAAERADIAGRTGDPAPARQALDTLRRTSGRMVVAGVSVGFGPVDGYLGVALAVLGETGEAARAASRAESLAAAWGLTTYLDWLAERRATLGF</sequence>
<dbReference type="PROSITE" id="PS51755">
    <property type="entry name" value="OMPR_PHOB"/>
    <property type="match status" value="1"/>
</dbReference>
<keyword evidence="9" id="KW-1185">Reference proteome</keyword>
<evidence type="ECO:0000256" key="4">
    <source>
        <dbReference type="ARBA" id="ARBA00023163"/>
    </source>
</evidence>
<keyword evidence="3 5" id="KW-0238">DNA-binding</keyword>
<dbReference type="SUPFAM" id="SSF48452">
    <property type="entry name" value="TPR-like"/>
    <property type="match status" value="1"/>
</dbReference>
<dbReference type="Gene3D" id="1.10.10.10">
    <property type="entry name" value="Winged helix-like DNA-binding domain superfamily/Winged helix DNA-binding domain"/>
    <property type="match status" value="1"/>
</dbReference>
<dbReference type="PANTHER" id="PTHR35807">
    <property type="entry name" value="TRANSCRIPTIONAL REGULATOR REDD-RELATED"/>
    <property type="match status" value="1"/>
</dbReference>
<keyword evidence="4" id="KW-0804">Transcription</keyword>
<dbReference type="EMBL" id="JAFDVD010000009">
    <property type="protein sequence ID" value="MBM6400599.1"/>
    <property type="molecule type" value="Genomic_DNA"/>
</dbReference>